<dbReference type="Gene3D" id="3.60.15.10">
    <property type="entry name" value="Ribonuclease Z/Hydroxyacylglutathione hydrolase-like"/>
    <property type="match status" value="1"/>
</dbReference>
<organism evidence="2">
    <name type="scientific">marine sediment metagenome</name>
    <dbReference type="NCBI Taxonomy" id="412755"/>
    <lineage>
        <taxon>unclassified sequences</taxon>
        <taxon>metagenomes</taxon>
        <taxon>ecological metagenomes</taxon>
    </lineage>
</organism>
<feature type="domain" description="Metallo-beta-lactamase" evidence="1">
    <location>
        <begin position="12"/>
        <end position="181"/>
    </location>
</feature>
<protein>
    <recommendedName>
        <fullName evidence="1">Metallo-beta-lactamase domain-containing protein</fullName>
    </recommendedName>
</protein>
<reference evidence="2" key="1">
    <citation type="journal article" date="2015" name="Nature">
        <title>Complex archaea that bridge the gap between prokaryotes and eukaryotes.</title>
        <authorList>
            <person name="Spang A."/>
            <person name="Saw J.H."/>
            <person name="Jorgensen S.L."/>
            <person name="Zaremba-Niedzwiedzka K."/>
            <person name="Martijn J."/>
            <person name="Lind A.E."/>
            <person name="van Eijk R."/>
            <person name="Schleper C."/>
            <person name="Guy L."/>
            <person name="Ettema T.J."/>
        </authorList>
    </citation>
    <scope>NUCLEOTIDE SEQUENCE</scope>
</reference>
<dbReference type="PANTHER" id="PTHR47619">
    <property type="entry name" value="METALLO-HYDROLASE YYCJ-RELATED"/>
    <property type="match status" value="1"/>
</dbReference>
<dbReference type="InterPro" id="IPR052533">
    <property type="entry name" value="WalJ/YycJ-like"/>
</dbReference>
<dbReference type="SMART" id="SM00849">
    <property type="entry name" value="Lactamase_B"/>
    <property type="match status" value="1"/>
</dbReference>
<dbReference type="InterPro" id="IPR001279">
    <property type="entry name" value="Metallo-B-lactamas"/>
</dbReference>
<gene>
    <name evidence="2" type="ORF">LCGC14_1744980</name>
</gene>
<dbReference type="EMBL" id="LAZR01016018">
    <property type="protein sequence ID" value="KKM06338.1"/>
    <property type="molecule type" value="Genomic_DNA"/>
</dbReference>
<dbReference type="PANTHER" id="PTHR47619:SF1">
    <property type="entry name" value="EXODEOXYRIBONUCLEASE WALJ"/>
    <property type="match status" value="1"/>
</dbReference>
<sequence>MLTFRSYASSSKGNLHTLSDGETTIMIECGIAWKKVREALDFKTSEVSGICLSHAHSDHSKSVKDAARAGLDIYLLPETQEKLGLSGHTYHPIELKKTFAIGTIKVKAFPLRHTGPDGSDVPICGFLFASGGERAAYLTDTFYSPFTLPPLSILAIEANYSIDTLSPDLDPFRKKRLYTSHFSLENVLKFLEANDLRKLREIHLIHMSRENSDPDLFRDTIQRKFGKPVYIGGSNA</sequence>
<dbReference type="InterPro" id="IPR036866">
    <property type="entry name" value="RibonucZ/Hydroxyglut_hydro"/>
</dbReference>
<evidence type="ECO:0000313" key="2">
    <source>
        <dbReference type="EMBL" id="KKM06338.1"/>
    </source>
</evidence>
<proteinExistence type="predicted"/>
<dbReference type="Pfam" id="PF12706">
    <property type="entry name" value="Lactamase_B_2"/>
    <property type="match status" value="1"/>
</dbReference>
<dbReference type="SUPFAM" id="SSF56281">
    <property type="entry name" value="Metallo-hydrolase/oxidoreductase"/>
    <property type="match status" value="1"/>
</dbReference>
<dbReference type="AlphaFoldDB" id="A0A0F9K553"/>
<comment type="caution">
    <text evidence="2">The sequence shown here is derived from an EMBL/GenBank/DDBJ whole genome shotgun (WGS) entry which is preliminary data.</text>
</comment>
<name>A0A0F9K553_9ZZZZ</name>
<evidence type="ECO:0000259" key="1">
    <source>
        <dbReference type="SMART" id="SM00849"/>
    </source>
</evidence>
<accession>A0A0F9K553</accession>